<dbReference type="Gene3D" id="2.180.10.10">
    <property type="entry name" value="RHS repeat-associated core"/>
    <property type="match status" value="1"/>
</dbReference>
<accession>A0A1W1W5E0</accession>
<evidence type="ECO:0000313" key="2">
    <source>
        <dbReference type="Proteomes" id="UP000192266"/>
    </source>
</evidence>
<protein>
    <recommendedName>
        <fullName evidence="3">RHS repeat-associated core domain-containing protein</fullName>
    </recommendedName>
</protein>
<evidence type="ECO:0000313" key="1">
    <source>
        <dbReference type="EMBL" id="SMC00680.1"/>
    </source>
</evidence>
<organism evidence="1 2">
    <name type="scientific">Hymenobacter roseosalivarius DSM 11622</name>
    <dbReference type="NCBI Taxonomy" id="645990"/>
    <lineage>
        <taxon>Bacteria</taxon>
        <taxon>Pseudomonadati</taxon>
        <taxon>Bacteroidota</taxon>
        <taxon>Cytophagia</taxon>
        <taxon>Cytophagales</taxon>
        <taxon>Hymenobacteraceae</taxon>
        <taxon>Hymenobacter</taxon>
    </lineage>
</organism>
<dbReference type="InterPro" id="IPR022385">
    <property type="entry name" value="Rhs_assc_core"/>
</dbReference>
<reference evidence="1 2" key="1">
    <citation type="submission" date="2017-04" db="EMBL/GenBank/DDBJ databases">
        <authorList>
            <person name="Afonso C.L."/>
            <person name="Miller P.J."/>
            <person name="Scott M.A."/>
            <person name="Spackman E."/>
            <person name="Goraichik I."/>
            <person name="Dimitrov K.M."/>
            <person name="Suarez D.L."/>
            <person name="Swayne D.E."/>
        </authorList>
    </citation>
    <scope>NUCLEOTIDE SEQUENCE [LARGE SCALE GENOMIC DNA]</scope>
    <source>
        <strain evidence="1 2">DSM 11622</strain>
    </source>
</reference>
<sequence length="409" mass="43051">MQKVLSAYLRILVYNQDSVLIEEKNELLSTAAQGGYERLYQRVFVPKAGYVQAYVANESEQEVFFDNVTVEHRQGLQVQENHYDPFGLDLVGLSRSPGLKELNQYSWNGKEKQDEFGLNWHDHGWRFYDPALGRWVVTDPDAEEAEQESWTTYQFGMDNAVRFNDLDGRCPTCPVAAAGALAGALLGGGIEAGMQLYNNGSVTNWNAVGGAALQGGITGGLAGLTAGTSLATTAAGSGLANAVGGAASNAIQGKAITVESVAKDAAIGVGSALGGALAGKAVEAAQVSKLGKTLTKLAGEAQENVTSATGKVAGQKGFGTAAHKEFQTLIDAKGLKNVATERSYLGGRVVPYGTKGSSRADVVLTRSNGQVRQVFDLKTGGAKLSDSQVGKYIKNVPGVNKANQISEIR</sequence>
<gene>
    <name evidence="1" type="ORF">SAMN00120144_3060</name>
</gene>
<dbReference type="Proteomes" id="UP000192266">
    <property type="component" value="Unassembled WGS sequence"/>
</dbReference>
<dbReference type="EMBL" id="FWWW01000122">
    <property type="protein sequence ID" value="SMC00680.1"/>
    <property type="molecule type" value="Genomic_DNA"/>
</dbReference>
<name>A0A1W1W5E0_9BACT</name>
<dbReference type="STRING" id="645990.SAMN00120144_3060"/>
<evidence type="ECO:0008006" key="3">
    <source>
        <dbReference type="Google" id="ProtNLM"/>
    </source>
</evidence>
<keyword evidence="2" id="KW-1185">Reference proteome</keyword>
<dbReference type="NCBIfam" id="TIGR03696">
    <property type="entry name" value="Rhs_assc_core"/>
    <property type="match status" value="1"/>
</dbReference>
<dbReference type="AlphaFoldDB" id="A0A1W1W5E0"/>
<proteinExistence type="predicted"/>